<dbReference type="Gene3D" id="3.50.50.60">
    <property type="entry name" value="FAD/NAD(P)-binding domain"/>
    <property type="match status" value="1"/>
</dbReference>
<dbReference type="InterPro" id="IPR006076">
    <property type="entry name" value="FAD-dep_OxRdtase"/>
</dbReference>
<gene>
    <name evidence="3" type="ORF">E0I61_02605</name>
</gene>
<feature type="transmembrane region" description="Helical" evidence="1">
    <location>
        <begin position="361"/>
        <end position="382"/>
    </location>
</feature>
<dbReference type="PANTHER" id="PTHR13847:SF201">
    <property type="entry name" value="PUTATIBE OXIDOREDUCTASE"/>
    <property type="match status" value="1"/>
</dbReference>
<protein>
    <submittedName>
        <fullName evidence="3">FAD-binding oxidoreductase</fullName>
    </submittedName>
</protein>
<dbReference type="EMBL" id="SMLH01000001">
    <property type="protein sequence ID" value="TDE31610.1"/>
    <property type="molecule type" value="Genomic_DNA"/>
</dbReference>
<evidence type="ECO:0000259" key="2">
    <source>
        <dbReference type="Pfam" id="PF01266"/>
    </source>
</evidence>
<sequence>MKLKSSEPFWLVKNGIINSYPSLRENLDTEILIIGGGITGSLIAHQCIKDGYKTILMDRREIGHGSTSATTSMLQYEIDIPLYQLIDLIGKKAAVECYWACYKSIDDLKKIAQLIKSDCGFKKKESLYFAALKKDVSWLKKEFEARKKIGIPVKWMEAEEIYKKYRLKNSYGGILSEQGGSIDAFRLAHDILAYNYKKGLKIFDKTDVKKVTNKQNGVTVVTEYGTTITAKKIIYCNGFESTEIIKDNFVKLLSTYAIVGERSEDDQSYLNDTLFWNTAAPYLYMRTTDDNRLLIGGEDEDFVNAEKRDALLNDKSGRLTKYLKKILPNYDFRMDFVWAGTFGETKDGLPYIGKHPNFPSAYFVLGFGGNGITFSVIGMKLVSEMLKNKKHTLAEYFKFRR</sequence>
<comment type="caution">
    <text evidence="3">The sequence shown here is derived from an EMBL/GenBank/DDBJ whole genome shotgun (WGS) entry which is preliminary data.</text>
</comment>
<evidence type="ECO:0000256" key="1">
    <source>
        <dbReference type="SAM" id="Phobius"/>
    </source>
</evidence>
<dbReference type="RefSeq" id="WP_132069219.1">
    <property type="nucleotide sequence ID" value="NZ_SMLH01000001.1"/>
</dbReference>
<dbReference type="Proteomes" id="UP000294685">
    <property type="component" value="Unassembled WGS sequence"/>
</dbReference>
<feature type="domain" description="FAD dependent oxidoreductase" evidence="2">
    <location>
        <begin position="31"/>
        <end position="383"/>
    </location>
</feature>
<keyword evidence="1" id="KW-0472">Membrane</keyword>
<proteinExistence type="predicted"/>
<name>A0ABY2DVF8_9FLAO</name>
<accession>A0ABY2DVF8</accession>
<keyword evidence="4" id="KW-1185">Reference proteome</keyword>
<keyword evidence="1" id="KW-0812">Transmembrane</keyword>
<dbReference type="Gene3D" id="3.30.9.10">
    <property type="entry name" value="D-Amino Acid Oxidase, subunit A, domain 2"/>
    <property type="match status" value="1"/>
</dbReference>
<evidence type="ECO:0000313" key="3">
    <source>
        <dbReference type="EMBL" id="TDE31610.1"/>
    </source>
</evidence>
<dbReference type="Pfam" id="PF01266">
    <property type="entry name" value="DAO"/>
    <property type="match status" value="1"/>
</dbReference>
<dbReference type="InterPro" id="IPR036188">
    <property type="entry name" value="FAD/NAD-bd_sf"/>
</dbReference>
<dbReference type="PANTHER" id="PTHR13847">
    <property type="entry name" value="SARCOSINE DEHYDROGENASE-RELATED"/>
    <property type="match status" value="1"/>
</dbReference>
<reference evidence="3 4" key="1">
    <citation type="submission" date="2019-03" db="EMBL/GenBank/DDBJ databases">
        <title>Novel species of Flavobacterium.</title>
        <authorList>
            <person name="Liu Q."/>
            <person name="Xin Y.-H."/>
        </authorList>
    </citation>
    <scope>NUCLEOTIDE SEQUENCE [LARGE SCALE GENOMIC DNA]</scope>
    <source>
        <strain evidence="3 4">LB2P22</strain>
    </source>
</reference>
<evidence type="ECO:0000313" key="4">
    <source>
        <dbReference type="Proteomes" id="UP000294685"/>
    </source>
</evidence>
<keyword evidence="1" id="KW-1133">Transmembrane helix</keyword>
<dbReference type="SUPFAM" id="SSF51905">
    <property type="entry name" value="FAD/NAD(P)-binding domain"/>
    <property type="match status" value="1"/>
</dbReference>
<organism evidence="3 4">
    <name type="scientific">Flavobacterium ranwuense</name>
    <dbReference type="NCBI Taxonomy" id="2541725"/>
    <lineage>
        <taxon>Bacteria</taxon>
        <taxon>Pseudomonadati</taxon>
        <taxon>Bacteroidota</taxon>
        <taxon>Flavobacteriia</taxon>
        <taxon>Flavobacteriales</taxon>
        <taxon>Flavobacteriaceae</taxon>
        <taxon>Flavobacterium</taxon>
    </lineage>
</organism>